<dbReference type="PROSITE" id="PS00626">
    <property type="entry name" value="RCC1_2"/>
    <property type="match status" value="1"/>
</dbReference>
<sequence>MNKFSRLVSNAPKCSRSLSGVKRKYPINREEEQKLPVFEYKTSKTNYRRVFSWGNIYTGALGKPYKTSEKLEKQQCLKYPKRIGFGERQEVTTAACGFGFTVFGVRSETNQKIWGTGINTDSQIGYHEVRRDHPLEVLFYPKPIDLPLKEPGKTKVLKISAGRAHLLVLTDEGVFTLGNNAYGQCGRKIIENEDYIRSNYINHIQDIDGKNIVDVTCGQDHSLLLTEDGCVYSCGWGADGQTGLGHFENCSEFTKVNGDIQYEKIVKLSSKSDFVLALNDKGQVFGWGNTEYSQLTLDNGNQQIFSPMHIKMLDKLGPIKSIASAGSFCLVLNDTGQVFSWGYGLLGCGPNAQQSKEPMHIPDVLFGKNEYNTDSKVEKVECGLYHGAAITNSGDLYIWGRNKNGCLGLGHEKDQYFPLKVAIGGYVEHIYCGVDHCIAICKPFI</sequence>
<dbReference type="AlphaFoldDB" id="A0A6P7FNX8"/>
<dbReference type="FunCoup" id="A0A6P7FNX8">
    <property type="interactions" value="645"/>
</dbReference>
<feature type="repeat" description="RCC1" evidence="1">
    <location>
        <begin position="394"/>
        <end position="443"/>
    </location>
</feature>
<proteinExistence type="predicted"/>
<dbReference type="Pfam" id="PF00415">
    <property type="entry name" value="RCC1"/>
    <property type="match status" value="4"/>
</dbReference>
<name>A0A6P7FNX8_DIAVI</name>
<dbReference type="Pfam" id="PF13540">
    <property type="entry name" value="RCC1_2"/>
    <property type="match status" value="1"/>
</dbReference>
<dbReference type="Gene3D" id="2.130.10.30">
    <property type="entry name" value="Regulator of chromosome condensation 1/beta-lactamase-inhibitor protein II"/>
    <property type="match status" value="2"/>
</dbReference>
<evidence type="ECO:0000313" key="2">
    <source>
        <dbReference type="RefSeq" id="XP_028138069.1"/>
    </source>
</evidence>
<organism evidence="2">
    <name type="scientific">Diabrotica virgifera virgifera</name>
    <name type="common">western corn rootworm</name>
    <dbReference type="NCBI Taxonomy" id="50390"/>
    <lineage>
        <taxon>Eukaryota</taxon>
        <taxon>Metazoa</taxon>
        <taxon>Ecdysozoa</taxon>
        <taxon>Arthropoda</taxon>
        <taxon>Hexapoda</taxon>
        <taxon>Insecta</taxon>
        <taxon>Pterygota</taxon>
        <taxon>Neoptera</taxon>
        <taxon>Endopterygota</taxon>
        <taxon>Coleoptera</taxon>
        <taxon>Polyphaga</taxon>
        <taxon>Cucujiformia</taxon>
        <taxon>Chrysomeloidea</taxon>
        <taxon>Chrysomelidae</taxon>
        <taxon>Galerucinae</taxon>
        <taxon>Diabroticina</taxon>
        <taxon>Diabroticites</taxon>
        <taxon>Diabrotica</taxon>
    </lineage>
</organism>
<dbReference type="PANTHER" id="PTHR46337:SF1">
    <property type="entry name" value="RCC1-LIKE G EXCHANGING FACTOR-LIKE PROTEIN"/>
    <property type="match status" value="1"/>
</dbReference>
<dbReference type="InterPro" id="IPR009091">
    <property type="entry name" value="RCC1/BLIP-II"/>
</dbReference>
<dbReference type="KEGG" id="dvv:114332473"/>
<feature type="repeat" description="RCC1" evidence="1">
    <location>
        <begin position="336"/>
        <end position="393"/>
    </location>
</feature>
<dbReference type="RefSeq" id="XP_028138069.1">
    <property type="nucleotide sequence ID" value="XM_028282268.1"/>
</dbReference>
<dbReference type="OrthoDB" id="70707at2759"/>
<gene>
    <name evidence="2" type="primary">LOC114332473</name>
</gene>
<dbReference type="PROSITE" id="PS50012">
    <property type="entry name" value="RCC1_3"/>
    <property type="match status" value="6"/>
</dbReference>
<dbReference type="InterPro" id="IPR053035">
    <property type="entry name" value="Mitochondrial_GEF_domain"/>
</dbReference>
<dbReference type="PANTHER" id="PTHR46337">
    <property type="entry name" value="RCC1-LIKE G EXCHANGING FACTOR-LIKE PROTEIN"/>
    <property type="match status" value="1"/>
</dbReference>
<feature type="repeat" description="RCC1" evidence="1">
    <location>
        <begin position="282"/>
        <end position="335"/>
    </location>
</feature>
<dbReference type="InParanoid" id="A0A6P7FNX8"/>
<feature type="repeat" description="RCC1" evidence="1">
    <location>
        <begin position="111"/>
        <end position="172"/>
    </location>
</feature>
<dbReference type="InterPro" id="IPR000408">
    <property type="entry name" value="Reg_chr_condens"/>
</dbReference>
<dbReference type="PRINTS" id="PR00633">
    <property type="entry name" value="RCCNDNSATION"/>
</dbReference>
<dbReference type="GO" id="GO:0019843">
    <property type="term" value="F:rRNA binding"/>
    <property type="evidence" value="ECO:0007669"/>
    <property type="project" value="TreeGrafter"/>
</dbReference>
<reference evidence="2" key="1">
    <citation type="submission" date="2025-08" db="UniProtKB">
        <authorList>
            <consortium name="RefSeq"/>
        </authorList>
    </citation>
    <scope>IDENTIFICATION</scope>
    <source>
        <tissue evidence="2">Whole insect</tissue>
    </source>
</reference>
<dbReference type="SUPFAM" id="SSF50985">
    <property type="entry name" value="RCC1/BLIP-II"/>
    <property type="match status" value="1"/>
</dbReference>
<dbReference type="GO" id="GO:0070131">
    <property type="term" value="P:positive regulation of mitochondrial translation"/>
    <property type="evidence" value="ECO:0007669"/>
    <property type="project" value="TreeGrafter"/>
</dbReference>
<protein>
    <submittedName>
        <fullName evidence="2">RCC1-like G exchanging factor-like protein</fullName>
    </submittedName>
</protein>
<feature type="repeat" description="RCC1" evidence="1">
    <location>
        <begin position="48"/>
        <end position="107"/>
    </location>
</feature>
<accession>A0A6P7FNX8</accession>
<dbReference type="GO" id="GO:0005085">
    <property type="term" value="F:guanyl-nucleotide exchange factor activity"/>
    <property type="evidence" value="ECO:0007669"/>
    <property type="project" value="TreeGrafter"/>
</dbReference>
<dbReference type="GO" id="GO:0005743">
    <property type="term" value="C:mitochondrial inner membrane"/>
    <property type="evidence" value="ECO:0007669"/>
    <property type="project" value="TreeGrafter"/>
</dbReference>
<evidence type="ECO:0000256" key="1">
    <source>
        <dbReference type="PROSITE-ProRule" id="PRU00235"/>
    </source>
</evidence>
<feature type="repeat" description="RCC1" evidence="1">
    <location>
        <begin position="172"/>
        <end position="228"/>
    </location>
</feature>